<organism evidence="2 3">
    <name type="scientific">OM182 bacterium MED-G24</name>
    <dbReference type="NCBI Taxonomy" id="1986255"/>
    <lineage>
        <taxon>Bacteria</taxon>
        <taxon>Pseudomonadati</taxon>
        <taxon>Pseudomonadota</taxon>
        <taxon>Gammaproteobacteria</taxon>
        <taxon>OMG group</taxon>
        <taxon>OM182 clade</taxon>
    </lineage>
</organism>
<gene>
    <name evidence="2" type="ORF">CNE99_00935</name>
</gene>
<dbReference type="EMBL" id="NTKD01000002">
    <property type="protein sequence ID" value="PDH41928.1"/>
    <property type="molecule type" value="Genomic_DNA"/>
</dbReference>
<evidence type="ECO:0000313" key="2">
    <source>
        <dbReference type="EMBL" id="PDH41928.1"/>
    </source>
</evidence>
<name>A0A2A5X019_9GAMM</name>
<evidence type="ECO:0000256" key="1">
    <source>
        <dbReference type="SAM" id="MobiDB-lite"/>
    </source>
</evidence>
<dbReference type="Proteomes" id="UP000219327">
    <property type="component" value="Unassembled WGS sequence"/>
</dbReference>
<accession>A0A2A5X019</accession>
<evidence type="ECO:0000313" key="3">
    <source>
        <dbReference type="Proteomes" id="UP000219327"/>
    </source>
</evidence>
<comment type="caution">
    <text evidence="2">The sequence shown here is derived from an EMBL/GenBank/DDBJ whole genome shotgun (WGS) entry which is preliminary data.</text>
</comment>
<sequence length="368" mass="41611">MVQKDHPTTADPGNPSVMTTPARQLLPAFENGIAEALFQRLDDELLHRAKLGRTSDQILSTHWPNIKKSVDPNLLSYEHALIWQHLQRLEETGALPDDVFDYLGTILPKPTDTPRGDEFTHASNVAKQLYLSSLNNALITILPQARDILRTEIETLPTLSIALQSPGVFGDRYDVASATSLFDLTGAPRRDLTQSASQIMFHGVPGAHLINHKARWQGIQGTPHTRAHRRGWALYMTDKIIQVMESSPITDGHHRFFRRQVLLAMIDHGMINHQWSDDDATSFLLNQGIETDDALYMLATARQNPGDYLDTLRGYRELVDMENRLRDQTVRFRLTDYLSAIVRYGPVSLAALRWHMSHSFRPEEAGNP</sequence>
<protein>
    <submittedName>
        <fullName evidence="2">Uncharacterized protein</fullName>
    </submittedName>
</protein>
<proteinExistence type="predicted"/>
<reference evidence="2 3" key="1">
    <citation type="submission" date="2017-08" db="EMBL/GenBank/DDBJ databases">
        <title>Fine stratification of microbial communities through a metagenomic profile of the photic zone.</title>
        <authorList>
            <person name="Haro-Moreno J.M."/>
            <person name="Lopez-Perez M."/>
            <person name="De La Torre J."/>
            <person name="Picazo A."/>
            <person name="Camacho A."/>
            <person name="Rodriguez-Valera F."/>
        </authorList>
    </citation>
    <scope>NUCLEOTIDE SEQUENCE [LARGE SCALE GENOMIC DNA]</scope>
    <source>
        <strain evidence="2">MED-G24</strain>
    </source>
</reference>
<feature type="region of interest" description="Disordered" evidence="1">
    <location>
        <begin position="1"/>
        <end position="20"/>
    </location>
</feature>
<dbReference type="AlphaFoldDB" id="A0A2A5X019"/>